<dbReference type="EMBL" id="JSYN01000019">
    <property type="protein sequence ID" value="KIA92579.1"/>
    <property type="molecule type" value="Genomic_DNA"/>
</dbReference>
<name>A0A0C1FXG1_9SPHI</name>
<evidence type="ECO:0000313" key="3">
    <source>
        <dbReference type="Proteomes" id="UP000031246"/>
    </source>
</evidence>
<dbReference type="Proteomes" id="UP000031246">
    <property type="component" value="Unassembled WGS sequence"/>
</dbReference>
<feature type="domain" description="Ig-like" evidence="1">
    <location>
        <begin position="431"/>
        <end position="513"/>
    </location>
</feature>
<proteinExistence type="predicted"/>
<dbReference type="Gene3D" id="2.60.40.1080">
    <property type="match status" value="1"/>
</dbReference>
<keyword evidence="3" id="KW-1185">Reference proteome</keyword>
<feature type="domain" description="Ig-like" evidence="1">
    <location>
        <begin position="353"/>
        <end position="429"/>
    </location>
</feature>
<gene>
    <name evidence="2" type="ORF">OC25_16165</name>
</gene>
<dbReference type="AlphaFoldDB" id="A0A0C1FXG1"/>
<evidence type="ECO:0000313" key="2">
    <source>
        <dbReference type="EMBL" id="KIA92579.1"/>
    </source>
</evidence>
<evidence type="ECO:0000259" key="1">
    <source>
        <dbReference type="Pfam" id="PF19081"/>
    </source>
</evidence>
<reference evidence="2 3" key="1">
    <citation type="submission" date="2014-10" db="EMBL/GenBank/DDBJ databases">
        <title>Pedobacter Kyungheensis.</title>
        <authorList>
            <person name="Anderson B.M."/>
            <person name="Newman J.D."/>
        </authorList>
    </citation>
    <scope>NUCLEOTIDE SEQUENCE [LARGE SCALE GENOMIC DNA]</scope>
    <source>
        <strain evidence="2 3">KACC 16221</strain>
    </source>
</reference>
<protein>
    <recommendedName>
        <fullName evidence="1">Ig-like domain-containing protein</fullName>
    </recommendedName>
</protein>
<comment type="caution">
    <text evidence="2">The sequence shown here is derived from an EMBL/GenBank/DDBJ whole genome shotgun (WGS) entry which is preliminary data.</text>
</comment>
<sequence length="700" mass="72139">MFLALPGASYAQLCTNQSRVYAGFQDSQEAAGPLGSSVSVTNNNLAVDTDPSTAATLSINSLLSSSSVTQYLEFTTNGTHSGKRVIAAGTPFVIKVSIPAAALSVAGTIEIGAFTGLNTSTKAAVRTSLYSASTVGLLSGAGAIEITLTPAQAYEGVYVKLSASLTIGVKAEIYGAYILEDNPLDTDCDKPIDILTGVNGAGLLNATATVTNPYAAIDTDPLYATYATLNVGLQAANEVYLTALFAKAGQPLDSVKIIYDGGGGLNLLSGFSIQPYLGTATAGGAFNNGNVTIKPVAGTTKFEVSFPVAAAFDRVKISWGGLLAIGAELHIYNVTKVIPKPDPLIDGVPLSFKNVCSGNATTLSINNLQQCTTYNWYADKTTTTPLFTGSTYSLGVLGLGDHVYYVESRRNNCISSISERVKVTIRVNPLPVVSVSNVTSCSGSTVNLAVNTPQSGITYNWYDASTNGTLISTGSTYTTPVLTSGTTYYVEAVDQVTGCASSSRAGLVVNVNPLSVVPASTGLANICVGEVTMLSNLAAGGTWSSLNPLIAVVNAATGEVSALTAGTTPIRYSIPDGPSQCANAVDFNLTVTGKPGLTLGADPEICSGFTMASLTYSNPVNDPVTYSISWTDSGFTAVTDQPLPAASIPLTIPANAVSGVYNGTLSIKNANGCSSQFNFSIKINPKPPAPHVLVPTNSQY</sequence>
<dbReference type="InterPro" id="IPR044023">
    <property type="entry name" value="Ig_7"/>
</dbReference>
<organism evidence="2 3">
    <name type="scientific">Pedobacter kyungheensis</name>
    <dbReference type="NCBI Taxonomy" id="1069985"/>
    <lineage>
        <taxon>Bacteria</taxon>
        <taxon>Pseudomonadati</taxon>
        <taxon>Bacteroidota</taxon>
        <taxon>Sphingobacteriia</taxon>
        <taxon>Sphingobacteriales</taxon>
        <taxon>Sphingobacteriaceae</taxon>
        <taxon>Pedobacter</taxon>
    </lineage>
</organism>
<dbReference type="Pfam" id="PF19081">
    <property type="entry name" value="Ig_7"/>
    <property type="match status" value="2"/>
</dbReference>
<accession>A0A0C1FXG1</accession>